<dbReference type="Proteomes" id="UP001301728">
    <property type="component" value="Unassembled WGS sequence"/>
</dbReference>
<feature type="domain" description="GUN4-like" evidence="1">
    <location>
        <begin position="2"/>
        <end position="117"/>
    </location>
</feature>
<organism evidence="2 3">
    <name type="scientific">Limnoraphis robusta CCNP1315</name>
    <dbReference type="NCBI Taxonomy" id="3110306"/>
    <lineage>
        <taxon>Bacteria</taxon>
        <taxon>Bacillati</taxon>
        <taxon>Cyanobacteriota</taxon>
        <taxon>Cyanophyceae</taxon>
        <taxon>Oscillatoriophycideae</taxon>
        <taxon>Oscillatoriales</taxon>
        <taxon>Sirenicapillariaceae</taxon>
        <taxon>Limnoraphis</taxon>
    </lineage>
</organism>
<dbReference type="PANTHER" id="PTHR34800">
    <property type="entry name" value="TETRAPYRROLE-BINDING PROTEIN, CHLOROPLASTIC"/>
    <property type="match status" value="1"/>
</dbReference>
<evidence type="ECO:0000313" key="3">
    <source>
        <dbReference type="Proteomes" id="UP001301728"/>
    </source>
</evidence>
<proteinExistence type="predicted"/>
<dbReference type="SUPFAM" id="SSF140869">
    <property type="entry name" value="GUN4-like"/>
    <property type="match status" value="1"/>
</dbReference>
<name>A0ABU5TSS1_9CYAN</name>
<comment type="caution">
    <text evidence="2">The sequence shown here is derived from an EMBL/GenBank/DDBJ whole genome shotgun (WGS) entry which is preliminary data.</text>
</comment>
<sequence>MIDYNPLRELLAAAQWKQADGETYRLMLKIAGKQETACLDIESFEKFPCNDLQMIDQLWTTHSNGNFGFSKQKQIYQRLGGSKEYNQNIWNTFGDSMGWRRSGKWLEYNECWHTQPPLAVFCRVEIDIEGWDILRSWFCRSRESAMLFATLVSRLSDCGL</sequence>
<evidence type="ECO:0000313" key="2">
    <source>
        <dbReference type="EMBL" id="MEA5517767.1"/>
    </source>
</evidence>
<accession>A0ABU5TSS1</accession>
<dbReference type="CDD" id="cd16383">
    <property type="entry name" value="GUN4"/>
    <property type="match status" value="1"/>
</dbReference>
<reference evidence="2 3" key="1">
    <citation type="submission" date="2023-12" db="EMBL/GenBank/DDBJ databases">
        <title>Baltic Sea Cyanobacteria.</title>
        <authorList>
            <person name="Delbaje E."/>
            <person name="Fewer D.P."/>
            <person name="Shishido T.K."/>
        </authorList>
    </citation>
    <scope>NUCLEOTIDE SEQUENCE [LARGE SCALE GENOMIC DNA]</scope>
    <source>
        <strain evidence="2 3">CCNP 1315</strain>
    </source>
</reference>
<gene>
    <name evidence="2" type="ORF">VB854_02260</name>
</gene>
<protein>
    <submittedName>
        <fullName evidence="2">GUN4 domain-containing protein</fullName>
    </submittedName>
</protein>
<dbReference type="Pfam" id="PF05419">
    <property type="entry name" value="GUN4"/>
    <property type="match status" value="1"/>
</dbReference>
<dbReference type="Gene3D" id="1.10.10.1770">
    <property type="entry name" value="Gun4-like"/>
    <property type="match status" value="1"/>
</dbReference>
<dbReference type="InterPro" id="IPR037215">
    <property type="entry name" value="GUN4-like_sf"/>
</dbReference>
<dbReference type="Gene3D" id="1.25.40.620">
    <property type="match status" value="1"/>
</dbReference>
<dbReference type="EMBL" id="JAYGHT010000003">
    <property type="protein sequence ID" value="MEA5517767.1"/>
    <property type="molecule type" value="Genomic_DNA"/>
</dbReference>
<dbReference type="PANTHER" id="PTHR34800:SF1">
    <property type="entry name" value="TETRAPYRROLE-BINDING PROTEIN, CHLOROPLASTIC"/>
    <property type="match status" value="1"/>
</dbReference>
<evidence type="ECO:0000259" key="1">
    <source>
        <dbReference type="Pfam" id="PF05419"/>
    </source>
</evidence>
<keyword evidence="3" id="KW-1185">Reference proteome</keyword>
<dbReference type="RefSeq" id="WP_323274110.1">
    <property type="nucleotide sequence ID" value="NZ_JAYGHT010000003.1"/>
</dbReference>
<dbReference type="InterPro" id="IPR008629">
    <property type="entry name" value="GUN4-like"/>
</dbReference>